<evidence type="ECO:0000313" key="2">
    <source>
        <dbReference type="Proteomes" id="UP000245626"/>
    </source>
</evidence>
<sequence>GKRVVEIGCGQGDMTTVLASLVWDRGGKGGEVHALDPADLDKYGSPFTLAQAQSHISSTVLGERISWRNVDPLEYLSSEGIGGFDYAVLAHSIYYLPSLGYLYELFRALHRNVNVGKLLVAEWSNEISDLKSLPHLLSVLIQGLKPLEEGNVRISPSPSCIVRLATKAGWKLVEQEQGGGGGGGGSKKRGHLGRILKSPQVEDGKWEVFSALEVAKSLADLDDQEGPEEGGTSGIKNVKSMDVWTAVFV</sequence>
<proteinExistence type="predicted"/>
<gene>
    <name evidence="1" type="ORF">IE53DRAFT_293001</name>
</gene>
<reference evidence="1 2" key="1">
    <citation type="journal article" date="2018" name="Mol. Biol. Evol.">
        <title>Broad Genomic Sampling Reveals a Smut Pathogenic Ancestry of the Fungal Clade Ustilaginomycotina.</title>
        <authorList>
            <person name="Kijpornyongpan T."/>
            <person name="Mondo S.J."/>
            <person name="Barry K."/>
            <person name="Sandor L."/>
            <person name="Lee J."/>
            <person name="Lipzen A."/>
            <person name="Pangilinan J."/>
            <person name="LaButti K."/>
            <person name="Hainaut M."/>
            <person name="Henrissat B."/>
            <person name="Grigoriev I.V."/>
            <person name="Spatafora J.W."/>
            <person name="Aime M.C."/>
        </authorList>
    </citation>
    <scope>NUCLEOTIDE SEQUENCE [LARGE SCALE GENOMIC DNA]</scope>
    <source>
        <strain evidence="1 2">SA 807</strain>
    </source>
</reference>
<accession>A0ACD0P8S5</accession>
<protein>
    <submittedName>
        <fullName evidence="1">Uncharacterized protein</fullName>
    </submittedName>
</protein>
<name>A0ACD0P8S5_9BASI</name>
<feature type="non-terminal residue" evidence="1">
    <location>
        <position position="1"/>
    </location>
</feature>
<keyword evidence="2" id="KW-1185">Reference proteome</keyword>
<evidence type="ECO:0000313" key="1">
    <source>
        <dbReference type="EMBL" id="PWN54397.1"/>
    </source>
</evidence>
<dbReference type="Proteomes" id="UP000245626">
    <property type="component" value="Unassembled WGS sequence"/>
</dbReference>
<organism evidence="1 2">
    <name type="scientific">Violaceomyces palustris</name>
    <dbReference type="NCBI Taxonomy" id="1673888"/>
    <lineage>
        <taxon>Eukaryota</taxon>
        <taxon>Fungi</taxon>
        <taxon>Dikarya</taxon>
        <taxon>Basidiomycota</taxon>
        <taxon>Ustilaginomycotina</taxon>
        <taxon>Ustilaginomycetes</taxon>
        <taxon>Violaceomycetales</taxon>
        <taxon>Violaceomycetaceae</taxon>
        <taxon>Violaceomyces</taxon>
    </lineage>
</organism>
<feature type="non-terminal residue" evidence="1">
    <location>
        <position position="249"/>
    </location>
</feature>
<dbReference type="EMBL" id="KZ819686">
    <property type="protein sequence ID" value="PWN54397.1"/>
    <property type="molecule type" value="Genomic_DNA"/>
</dbReference>